<evidence type="ECO:0000313" key="12">
    <source>
        <dbReference type="Proteomes" id="UP000726737"/>
    </source>
</evidence>
<feature type="region of interest" description="Disordered" evidence="9">
    <location>
        <begin position="981"/>
        <end position="1063"/>
    </location>
</feature>
<sequence>MPVKNAHLIVSDLYSQRLCQPSHQGPSSPSQPQQHEQDYLSHSLPRHHTEVSRADCVQASMLAVEDQVPDDDVDSKRFSTDQQCSFISATGAYHRKKYDKSPGQDDTVQNLAVAGPVEFTSEPVVTLRAPTTRSTTIISIASSSGRPRMTHRLSYLAHLQDLELEEDENASELKAPCELINDPEANTASASPLSSLKEPPQESTSALRALCYDKAALMSNSIHKPPSSQNLNIAATPSIPKLYKRLLRVFKPPPDSSDSDTGSPPSEMNHSSVASSHARGPFGLPSCPENNSRNQAGRSSIKKAPIERPAVVIPSPAIAAAIANAAVLAHKPTESIGFRARFLRKLISSPNLNMTNPASGPHNGGLNSGGVISEPQGPHNHASYLSKQCLSPTASDFEHGNSCPAGQRIQAQRSAGRRRAATMPRSPPPMPTLQSKYGVPGRELGAGTQAQVMLLRVKSTKRAQASYPFSSTRKEAPVSVPSDSSNELAPDDSHLSEPVDATLMPRGRSGTLITTTEEKVVPEQREAYRKRLMRRTSTGGLSMASDSGGLIYAIKKFRPPKATETHRHYLKKVCAEFCISTSMDHENIIRTIDLVRDQPKQEPVDDEQENQLTGHHHHNAATYRRDDMSKAYIRNDYHDCNCPRDHSRHGRVVMADRELQSSIRQSSLGGPSSFSSQYKQHTISRKPVISKRQRVLSTDTISSRRSPVGTLERAVSPHRRSHHDHSYKQTIPQGNNLPHPSSQRQPLCSSTEARVIAAWKKKQQQEHDRHQREVQRLKRQKQDEKQRAKQFKMDQFPEYCMVMEFAGGGDLFNLLTKTHPPISLQEKHCLWRQLVNGVQYMHSMGVAHRDLKPENILIDATGRILKITDFGIANVFKSVGDPIPLPCRGIIGSEPYIAPEEFYQDEYDPRAVDVWACGIIFYVMYYSAMPWTRADRRKDTRFARYVNDIVNHRYSEVQRRLHFERRQLYNLSLVMYSKSSIGSGSSGSTSQGSYDSALPNTLDRSQDTQYRRPLQERNGGSADSSPSGSLASPASDIDPDSPQTPFDGSPDTNSKRTTIDSLSSVKPIDETVASTCPPPTVYNTFAYNGNLGGHQFIDRIENPGCRRILYAILEPDARKRVTIDQIVNDEWVAKIRYCTDFAPGSGLLHHRHAVPKKIKT</sequence>
<evidence type="ECO:0000256" key="4">
    <source>
        <dbReference type="ARBA" id="ARBA00022741"/>
    </source>
</evidence>
<dbReference type="AlphaFoldDB" id="A0A9P6Q513"/>
<dbReference type="GO" id="GO:0005524">
    <property type="term" value="F:ATP binding"/>
    <property type="evidence" value="ECO:0007669"/>
    <property type="project" value="UniProtKB-KW"/>
</dbReference>
<dbReference type="EC" id="2.7.11.1" evidence="1"/>
<keyword evidence="5 11" id="KW-0418">Kinase</keyword>
<keyword evidence="2" id="KW-0723">Serine/threonine-protein kinase</keyword>
<dbReference type="InterPro" id="IPR008271">
    <property type="entry name" value="Ser/Thr_kinase_AS"/>
</dbReference>
<keyword evidence="12" id="KW-1185">Reference proteome</keyword>
<feature type="compositionally biased region" description="Polar residues" evidence="9">
    <location>
        <begin position="695"/>
        <end position="705"/>
    </location>
</feature>
<evidence type="ECO:0000256" key="1">
    <source>
        <dbReference type="ARBA" id="ARBA00012513"/>
    </source>
</evidence>
<feature type="compositionally biased region" description="Basic residues" evidence="9">
    <location>
        <begin position="716"/>
        <end position="725"/>
    </location>
</feature>
<dbReference type="PROSITE" id="PS00108">
    <property type="entry name" value="PROTEIN_KINASE_ST"/>
    <property type="match status" value="1"/>
</dbReference>
<dbReference type="InterPro" id="IPR000719">
    <property type="entry name" value="Prot_kinase_dom"/>
</dbReference>
<feature type="compositionally biased region" description="Low complexity" evidence="9">
    <location>
        <begin position="20"/>
        <end position="34"/>
    </location>
</feature>
<keyword evidence="4" id="KW-0547">Nucleotide-binding</keyword>
<evidence type="ECO:0000256" key="2">
    <source>
        <dbReference type="ARBA" id="ARBA00022527"/>
    </source>
</evidence>
<evidence type="ECO:0000256" key="7">
    <source>
        <dbReference type="ARBA" id="ARBA00047899"/>
    </source>
</evidence>
<dbReference type="Proteomes" id="UP000726737">
    <property type="component" value="Unassembled WGS sequence"/>
</dbReference>
<feature type="region of interest" description="Disordered" evidence="9">
    <location>
        <begin position="183"/>
        <end position="202"/>
    </location>
</feature>
<feature type="compositionally biased region" description="Basic and acidic residues" evidence="9">
    <location>
        <begin position="1004"/>
        <end position="1015"/>
    </location>
</feature>
<dbReference type="GO" id="GO:0005829">
    <property type="term" value="C:cytosol"/>
    <property type="evidence" value="ECO:0007669"/>
    <property type="project" value="TreeGrafter"/>
</dbReference>
<comment type="caution">
    <text evidence="11">The sequence shown here is derived from an EMBL/GenBank/DDBJ whole genome shotgun (WGS) entry which is preliminary data.</text>
</comment>
<feature type="region of interest" description="Disordered" evidence="9">
    <location>
        <begin position="353"/>
        <end position="443"/>
    </location>
</feature>
<keyword evidence="6" id="KW-0067">ATP-binding</keyword>
<feature type="region of interest" description="Disordered" evidence="9">
    <location>
        <begin position="763"/>
        <end position="786"/>
    </location>
</feature>
<feature type="compositionally biased region" description="Low complexity" evidence="9">
    <location>
        <begin position="981"/>
        <end position="996"/>
    </location>
</feature>
<dbReference type="OrthoDB" id="6513151at2759"/>
<comment type="catalytic activity">
    <reaction evidence="7">
        <text>L-threonyl-[protein] + ATP = O-phospho-L-threonyl-[protein] + ADP + H(+)</text>
        <dbReference type="Rhea" id="RHEA:46608"/>
        <dbReference type="Rhea" id="RHEA-COMP:11060"/>
        <dbReference type="Rhea" id="RHEA-COMP:11605"/>
        <dbReference type="ChEBI" id="CHEBI:15378"/>
        <dbReference type="ChEBI" id="CHEBI:30013"/>
        <dbReference type="ChEBI" id="CHEBI:30616"/>
        <dbReference type="ChEBI" id="CHEBI:61977"/>
        <dbReference type="ChEBI" id="CHEBI:456216"/>
        <dbReference type="EC" id="2.7.11.1"/>
    </reaction>
</comment>
<dbReference type="Pfam" id="PF00069">
    <property type="entry name" value="Pkinase"/>
    <property type="match status" value="1"/>
</dbReference>
<dbReference type="PANTHER" id="PTHR24343:SF558">
    <property type="entry name" value="PROTEIN KINASE DOMAIN-CONTAINING PROTEIN"/>
    <property type="match status" value="1"/>
</dbReference>
<feature type="compositionally biased region" description="Polar residues" evidence="9">
    <location>
        <begin position="288"/>
        <end position="298"/>
    </location>
</feature>
<evidence type="ECO:0000256" key="3">
    <source>
        <dbReference type="ARBA" id="ARBA00022679"/>
    </source>
</evidence>
<feature type="compositionally biased region" description="Polar residues" evidence="9">
    <location>
        <begin position="728"/>
        <end position="746"/>
    </location>
</feature>
<dbReference type="PROSITE" id="PS50011">
    <property type="entry name" value="PROTEIN_KINASE_DOM"/>
    <property type="match status" value="1"/>
</dbReference>
<proteinExistence type="predicted"/>
<evidence type="ECO:0000313" key="11">
    <source>
        <dbReference type="EMBL" id="KAG0260059.1"/>
    </source>
</evidence>
<dbReference type="SMART" id="SM00220">
    <property type="entry name" value="S_TKc"/>
    <property type="match status" value="1"/>
</dbReference>
<accession>A0A9P6Q513</accession>
<feature type="compositionally biased region" description="Polar residues" evidence="9">
    <location>
        <begin position="184"/>
        <end position="194"/>
    </location>
</feature>
<dbReference type="GO" id="GO:0004674">
    <property type="term" value="F:protein serine/threonine kinase activity"/>
    <property type="evidence" value="ECO:0007669"/>
    <property type="project" value="UniProtKB-KW"/>
</dbReference>
<keyword evidence="3" id="KW-0808">Transferase</keyword>
<feature type="compositionally biased region" description="Polar residues" evidence="9">
    <location>
        <begin position="383"/>
        <end position="394"/>
    </location>
</feature>
<evidence type="ECO:0000256" key="9">
    <source>
        <dbReference type="SAM" id="MobiDB-lite"/>
    </source>
</evidence>
<dbReference type="SUPFAM" id="SSF56112">
    <property type="entry name" value="Protein kinase-like (PK-like)"/>
    <property type="match status" value="1"/>
</dbReference>
<gene>
    <name evidence="11" type="primary">SAT4_3</name>
    <name evidence="11" type="ORF">BG011_002168</name>
</gene>
<comment type="catalytic activity">
    <reaction evidence="8">
        <text>L-seryl-[protein] + ATP = O-phospho-L-seryl-[protein] + ADP + H(+)</text>
        <dbReference type="Rhea" id="RHEA:17989"/>
        <dbReference type="Rhea" id="RHEA-COMP:9863"/>
        <dbReference type="Rhea" id="RHEA-COMP:11604"/>
        <dbReference type="ChEBI" id="CHEBI:15378"/>
        <dbReference type="ChEBI" id="CHEBI:29999"/>
        <dbReference type="ChEBI" id="CHEBI:30616"/>
        <dbReference type="ChEBI" id="CHEBI:83421"/>
        <dbReference type="ChEBI" id="CHEBI:456216"/>
        <dbReference type="EC" id="2.7.11.1"/>
    </reaction>
</comment>
<reference evidence="11" key="1">
    <citation type="journal article" date="2020" name="Fungal Divers.">
        <title>Resolving the Mortierellaceae phylogeny through synthesis of multi-gene phylogenetics and phylogenomics.</title>
        <authorList>
            <person name="Vandepol N."/>
            <person name="Liber J."/>
            <person name="Desiro A."/>
            <person name="Na H."/>
            <person name="Kennedy M."/>
            <person name="Barry K."/>
            <person name="Grigoriev I.V."/>
            <person name="Miller A.N."/>
            <person name="O'Donnell K."/>
            <person name="Stajich J.E."/>
            <person name="Bonito G."/>
        </authorList>
    </citation>
    <scope>NUCLEOTIDE SEQUENCE</scope>
    <source>
        <strain evidence="11">KOD948</strain>
    </source>
</reference>
<feature type="region of interest" description="Disordered" evidence="9">
    <location>
        <begin position="687"/>
        <end position="746"/>
    </location>
</feature>
<evidence type="ECO:0000256" key="6">
    <source>
        <dbReference type="ARBA" id="ARBA00022840"/>
    </source>
</evidence>
<dbReference type="PANTHER" id="PTHR24343">
    <property type="entry name" value="SERINE/THREONINE KINASE"/>
    <property type="match status" value="1"/>
</dbReference>
<feature type="compositionally biased region" description="Low complexity" evidence="9">
    <location>
        <begin position="1019"/>
        <end position="1036"/>
    </location>
</feature>
<dbReference type="Gene3D" id="1.10.510.10">
    <property type="entry name" value="Transferase(Phosphotransferase) domain 1"/>
    <property type="match status" value="1"/>
</dbReference>
<evidence type="ECO:0000256" key="5">
    <source>
        <dbReference type="ARBA" id="ARBA00022777"/>
    </source>
</evidence>
<dbReference type="InterPro" id="IPR011009">
    <property type="entry name" value="Kinase-like_dom_sf"/>
</dbReference>
<evidence type="ECO:0000256" key="8">
    <source>
        <dbReference type="ARBA" id="ARBA00048679"/>
    </source>
</evidence>
<feature type="region of interest" description="Disordered" evidence="9">
    <location>
        <begin position="462"/>
        <end position="507"/>
    </location>
</feature>
<name>A0A9P6Q513_9FUNG</name>
<feature type="region of interest" description="Disordered" evidence="9">
    <location>
        <begin position="19"/>
        <end position="40"/>
    </location>
</feature>
<feature type="domain" description="Protein kinase" evidence="10">
    <location>
        <begin position="663"/>
        <end position="1132"/>
    </location>
</feature>
<dbReference type="EMBL" id="JAAAJA010000166">
    <property type="protein sequence ID" value="KAG0260059.1"/>
    <property type="molecule type" value="Genomic_DNA"/>
</dbReference>
<protein>
    <recommendedName>
        <fullName evidence="1">non-specific serine/threonine protein kinase</fullName>
        <ecNumber evidence="1">2.7.11.1</ecNumber>
    </recommendedName>
</protein>
<organism evidence="11 12">
    <name type="scientific">Mortierella polycephala</name>
    <dbReference type="NCBI Taxonomy" id="41804"/>
    <lineage>
        <taxon>Eukaryota</taxon>
        <taxon>Fungi</taxon>
        <taxon>Fungi incertae sedis</taxon>
        <taxon>Mucoromycota</taxon>
        <taxon>Mortierellomycotina</taxon>
        <taxon>Mortierellomycetes</taxon>
        <taxon>Mortierellales</taxon>
        <taxon>Mortierellaceae</taxon>
        <taxon>Mortierella</taxon>
    </lineage>
</organism>
<evidence type="ECO:0000259" key="10">
    <source>
        <dbReference type="PROSITE" id="PS50011"/>
    </source>
</evidence>
<feature type="region of interest" description="Disordered" evidence="9">
    <location>
        <begin position="250"/>
        <end position="302"/>
    </location>
</feature>
<feature type="region of interest" description="Disordered" evidence="9">
    <location>
        <begin position="598"/>
        <end position="621"/>
    </location>
</feature>
<feature type="compositionally biased region" description="Low complexity" evidence="9">
    <location>
        <begin position="405"/>
        <end position="414"/>
    </location>
</feature>
<feature type="compositionally biased region" description="Polar residues" evidence="9">
    <location>
        <begin position="1041"/>
        <end position="1052"/>
    </location>
</feature>